<comment type="subcellular location">
    <subcellularLocation>
        <location evidence="1">Cell envelope</location>
    </subcellularLocation>
</comment>
<dbReference type="PRINTS" id="PR01490">
    <property type="entry name" value="RTXTOXIND"/>
</dbReference>
<dbReference type="Pfam" id="PF25967">
    <property type="entry name" value="RND-MFP_C"/>
    <property type="match status" value="1"/>
</dbReference>
<organism evidence="8 9">
    <name type="scientific">Petrachloros mirabilis ULC683</name>
    <dbReference type="NCBI Taxonomy" id="2781853"/>
    <lineage>
        <taxon>Bacteria</taxon>
        <taxon>Bacillati</taxon>
        <taxon>Cyanobacteriota</taxon>
        <taxon>Cyanophyceae</taxon>
        <taxon>Synechococcales</taxon>
        <taxon>Petrachlorosaceae</taxon>
        <taxon>Petrachloros</taxon>
        <taxon>Petrachloros mirabilis</taxon>
    </lineage>
</organism>
<feature type="domain" description="CusB-like beta-barrel" evidence="6">
    <location>
        <begin position="333"/>
        <end position="405"/>
    </location>
</feature>
<dbReference type="GO" id="GO:0030313">
    <property type="term" value="C:cell envelope"/>
    <property type="evidence" value="ECO:0007669"/>
    <property type="project" value="UniProtKB-SubCell"/>
</dbReference>
<name>A0A8K2ABT4_9CYAN</name>
<evidence type="ECO:0000256" key="3">
    <source>
        <dbReference type="ARBA" id="ARBA00023054"/>
    </source>
</evidence>
<evidence type="ECO:0000256" key="1">
    <source>
        <dbReference type="ARBA" id="ARBA00004196"/>
    </source>
</evidence>
<proteinExistence type="inferred from homology"/>
<keyword evidence="3 4" id="KW-0175">Coiled coil</keyword>
<dbReference type="Gene3D" id="2.40.420.20">
    <property type="match status" value="1"/>
</dbReference>
<dbReference type="InterPro" id="IPR006143">
    <property type="entry name" value="RND_pump_MFP"/>
</dbReference>
<dbReference type="InterPro" id="IPR058627">
    <property type="entry name" value="MdtA-like_C"/>
</dbReference>
<dbReference type="Gene3D" id="2.40.50.100">
    <property type="match status" value="1"/>
</dbReference>
<gene>
    <name evidence="8" type="ORF">GS597_01175</name>
</gene>
<dbReference type="AlphaFoldDB" id="A0A8K2ABT4"/>
<dbReference type="EMBL" id="WVIC01000002">
    <property type="protein sequence ID" value="NCJ05151.1"/>
    <property type="molecule type" value="Genomic_DNA"/>
</dbReference>
<feature type="domain" description="Multidrug resistance protein MdtA-like barrel-sandwich hybrid" evidence="5">
    <location>
        <begin position="72"/>
        <end position="315"/>
    </location>
</feature>
<evidence type="ECO:0000256" key="2">
    <source>
        <dbReference type="ARBA" id="ARBA00009477"/>
    </source>
</evidence>
<accession>A0A8K2ABT4</accession>
<comment type="similarity">
    <text evidence="2">Belongs to the membrane fusion protein (MFP) (TC 8.A.1) family.</text>
</comment>
<evidence type="ECO:0000259" key="5">
    <source>
        <dbReference type="Pfam" id="PF25917"/>
    </source>
</evidence>
<sequence>MPDRSRFRKRLRISPWILGGISLVALATATAIWIGVRQSGQRLNLEAFTVPAETESLTLQISASGTIVPVQSVNLSPQTSGILQDLLVEQGDRVEQGQVIARMDDRDLLGQQQQAMAGLDQTQARLAQLRAGNRPEEIAQAQARLQQAEAQLSEVRAGNRPEEVDQAQSQLAAATAQAELAASRVERFRFLASQGAESQDRLDQAIAENNSAQANQREAERRLALLRQGSRVEAIQRAEAAVVEARQAYELLRRGTRIEEIAQAEAAVNEARGRLQVVQTQLDDTVIRAPFAGIITQKYATEGAFVTPTTTASATTSATSTSIVALATTLEVLAEVPEVDIGQIRPGQAVEVRADAFPGEGFQGQVRLVSPEAVVEQNVTFFQVRVRLQTGQGQLLSGMNTDLTFLGDTVADALVVPTVAIVTERGQTGVYVPDSQNRPQFRSVTIGSSEQDKTQILDGLSPNERVFIDFPPGQRPQAQPN</sequence>
<keyword evidence="9" id="KW-1185">Reference proteome</keyword>
<comment type="caution">
    <text evidence="8">The sequence shown here is derived from an EMBL/GenBank/DDBJ whole genome shotgun (WGS) entry which is preliminary data.</text>
</comment>
<dbReference type="InterPro" id="IPR058792">
    <property type="entry name" value="Beta-barrel_RND_2"/>
</dbReference>
<dbReference type="SUPFAM" id="SSF111369">
    <property type="entry name" value="HlyD-like secretion proteins"/>
    <property type="match status" value="2"/>
</dbReference>
<dbReference type="PANTHER" id="PTHR32347:SF14">
    <property type="entry name" value="EFFLUX SYSTEM COMPONENT YKNX-RELATED"/>
    <property type="match status" value="1"/>
</dbReference>
<dbReference type="RefSeq" id="WP_161823633.1">
    <property type="nucleotide sequence ID" value="NZ_WVIC01000002.1"/>
</dbReference>
<evidence type="ECO:0000259" key="6">
    <source>
        <dbReference type="Pfam" id="PF25954"/>
    </source>
</evidence>
<evidence type="ECO:0000256" key="4">
    <source>
        <dbReference type="SAM" id="Coils"/>
    </source>
</evidence>
<reference evidence="8" key="1">
    <citation type="submission" date="2019-12" db="EMBL/GenBank/DDBJ databases">
        <title>High-Quality draft genome sequences of three cyanobacteria isolated from the limestone walls of the Old Cathedral of Coimbra.</title>
        <authorList>
            <person name="Tiago I."/>
            <person name="Soares F."/>
            <person name="Portugal A."/>
        </authorList>
    </citation>
    <scope>NUCLEOTIDE SEQUENCE [LARGE SCALE GENOMIC DNA]</scope>
    <source>
        <strain evidence="8">C</strain>
    </source>
</reference>
<dbReference type="Gene3D" id="2.40.30.170">
    <property type="match status" value="1"/>
</dbReference>
<feature type="domain" description="Multidrug resistance protein MdtA-like C-terminal permuted SH3" evidence="7">
    <location>
        <begin position="412"/>
        <end position="469"/>
    </location>
</feature>
<evidence type="ECO:0000259" key="7">
    <source>
        <dbReference type="Pfam" id="PF25967"/>
    </source>
</evidence>
<dbReference type="NCBIfam" id="TIGR01730">
    <property type="entry name" value="RND_mfp"/>
    <property type="match status" value="1"/>
</dbReference>
<dbReference type="GO" id="GO:0016020">
    <property type="term" value="C:membrane"/>
    <property type="evidence" value="ECO:0007669"/>
    <property type="project" value="InterPro"/>
</dbReference>
<dbReference type="Pfam" id="PF25917">
    <property type="entry name" value="BSH_RND"/>
    <property type="match status" value="1"/>
</dbReference>
<dbReference type="Proteomes" id="UP000607397">
    <property type="component" value="Unassembled WGS sequence"/>
</dbReference>
<evidence type="ECO:0000313" key="9">
    <source>
        <dbReference type="Proteomes" id="UP000607397"/>
    </source>
</evidence>
<dbReference type="GO" id="GO:0022857">
    <property type="term" value="F:transmembrane transporter activity"/>
    <property type="evidence" value="ECO:0007669"/>
    <property type="project" value="InterPro"/>
</dbReference>
<evidence type="ECO:0000313" key="8">
    <source>
        <dbReference type="EMBL" id="NCJ05151.1"/>
    </source>
</evidence>
<feature type="coiled-coil region" evidence="4">
    <location>
        <begin position="138"/>
        <end position="281"/>
    </location>
</feature>
<dbReference type="InterPro" id="IPR050465">
    <property type="entry name" value="UPF0194_transport"/>
</dbReference>
<protein>
    <submittedName>
        <fullName evidence="8">Efflux RND transporter periplasmic adaptor subunit</fullName>
    </submittedName>
</protein>
<dbReference type="PANTHER" id="PTHR32347">
    <property type="entry name" value="EFFLUX SYSTEM COMPONENT YKNX-RELATED"/>
    <property type="match status" value="1"/>
</dbReference>
<dbReference type="InterPro" id="IPR058625">
    <property type="entry name" value="MdtA-like_BSH"/>
</dbReference>
<dbReference type="Pfam" id="PF25954">
    <property type="entry name" value="Beta-barrel_RND_2"/>
    <property type="match status" value="1"/>
</dbReference>